<dbReference type="InterPro" id="IPR014308">
    <property type="entry name" value="Xanthine_DH_XdhC"/>
</dbReference>
<evidence type="ECO:0000259" key="1">
    <source>
        <dbReference type="Pfam" id="PF02625"/>
    </source>
</evidence>
<dbReference type="InterPro" id="IPR003777">
    <property type="entry name" value="XdhC_CoxI"/>
</dbReference>
<evidence type="ECO:0000313" key="3">
    <source>
        <dbReference type="EMBL" id="BAQ67957.1"/>
    </source>
</evidence>
<feature type="domain" description="XdhC Rossmann" evidence="2">
    <location>
        <begin position="158"/>
        <end position="298"/>
    </location>
</feature>
<organism evidence="3 4">
    <name type="scientific">Rhodovulum sulfidophilum</name>
    <name type="common">Rhodobacter sulfidophilus</name>
    <dbReference type="NCBI Taxonomy" id="35806"/>
    <lineage>
        <taxon>Bacteria</taxon>
        <taxon>Pseudomonadati</taxon>
        <taxon>Pseudomonadota</taxon>
        <taxon>Alphaproteobacteria</taxon>
        <taxon>Rhodobacterales</taxon>
        <taxon>Paracoccaceae</taxon>
        <taxon>Rhodovulum</taxon>
    </lineage>
</organism>
<dbReference type="PANTHER" id="PTHR30388">
    <property type="entry name" value="ALDEHYDE OXIDOREDUCTASE MOLYBDENUM COFACTOR ASSEMBLY PROTEIN"/>
    <property type="match status" value="1"/>
</dbReference>
<dbReference type="PATRIC" id="fig|35806.4.peg.807"/>
<dbReference type="AlphaFoldDB" id="A0A0D6AYL0"/>
<evidence type="ECO:0000313" key="4">
    <source>
        <dbReference type="Proteomes" id="UP000064912"/>
    </source>
</evidence>
<name>A0A0D6AYL0_RHOSU</name>
<protein>
    <submittedName>
        <fullName evidence="3">Xanthine dehydrogenase accessory protein XdhC</fullName>
    </submittedName>
</protein>
<dbReference type="InterPro" id="IPR027051">
    <property type="entry name" value="XdhC_Rossmann_dom"/>
</dbReference>
<accession>A0A0D6AYL0</accession>
<dbReference type="InterPro" id="IPR052698">
    <property type="entry name" value="MoCofactor_Util/Proc"/>
</dbReference>
<dbReference type="NCBIfam" id="TIGR02964">
    <property type="entry name" value="xanthine_xdhC"/>
    <property type="match status" value="1"/>
</dbReference>
<gene>
    <name evidence="3" type="ORF">NHU_00789</name>
</gene>
<evidence type="ECO:0000259" key="2">
    <source>
        <dbReference type="Pfam" id="PF13478"/>
    </source>
</evidence>
<sequence length="314" mass="32409">MSLDRNALARAVRARGRVARVAVAETRGSTPREAGASMLVWADGQQGTIGGGTLEYEASADARRLLASGGTRVARIALGPGLGQCCGGAVLLVTETFVPGDLAGLPGDAHVRRVEGHAAMPLSIRRALTETRSGLGPPPVLLREGWFLEPVAPPARPLWIWGAGHVGRALTAVLAPLPGIGITWIDTAAQRFPSDLPEGVLPRIAPDPAALVPQAPANAHHLVLTHSHALDFALCHALLGHGFASAGLIGSDSKWARFRTRLGQLGHSPAEIARICCPIGQKSLGKHPQAIAIGVAAALLSEGVEGIAARDIAG</sequence>
<reference evidence="3 4" key="1">
    <citation type="submission" date="2015-02" db="EMBL/GenBank/DDBJ databases">
        <title>Genome sequene of Rhodovulum sulfidophilum DSM 2351.</title>
        <authorList>
            <person name="Nagao N."/>
        </authorList>
    </citation>
    <scope>NUCLEOTIDE SEQUENCE [LARGE SCALE GENOMIC DNA]</scope>
    <source>
        <strain evidence="3 4">DSM 2351</strain>
    </source>
</reference>
<dbReference type="eggNOG" id="COG1975">
    <property type="taxonomic scope" value="Bacteria"/>
</dbReference>
<dbReference type="KEGG" id="rsu:NHU_00789"/>
<dbReference type="Pfam" id="PF02625">
    <property type="entry name" value="XdhC_CoxI"/>
    <property type="match status" value="1"/>
</dbReference>
<dbReference type="Pfam" id="PF13478">
    <property type="entry name" value="XdhC_C"/>
    <property type="match status" value="1"/>
</dbReference>
<dbReference type="Gene3D" id="3.40.50.720">
    <property type="entry name" value="NAD(P)-binding Rossmann-like Domain"/>
    <property type="match status" value="1"/>
</dbReference>
<dbReference type="Proteomes" id="UP000064912">
    <property type="component" value="Chromosome"/>
</dbReference>
<proteinExistence type="predicted"/>
<feature type="domain" description="XdhC- CoxI" evidence="1">
    <location>
        <begin position="12"/>
        <end position="75"/>
    </location>
</feature>
<dbReference type="EMBL" id="AP014800">
    <property type="protein sequence ID" value="BAQ67957.1"/>
    <property type="molecule type" value="Genomic_DNA"/>
</dbReference>
<dbReference type="PANTHER" id="PTHR30388:SF6">
    <property type="entry name" value="XANTHINE DEHYDROGENASE SUBUNIT A-RELATED"/>
    <property type="match status" value="1"/>
</dbReference>